<dbReference type="Gene3D" id="3.90.550.10">
    <property type="entry name" value="Spore Coat Polysaccharide Biosynthesis Protein SpsA, Chain A"/>
    <property type="match status" value="2"/>
</dbReference>
<dbReference type="SUPFAM" id="SSF53448">
    <property type="entry name" value="Nucleotide-diphospho-sugar transferases"/>
    <property type="match status" value="1"/>
</dbReference>
<dbReference type="InterPro" id="IPR029044">
    <property type="entry name" value="Nucleotide-diphossugar_trans"/>
</dbReference>
<dbReference type="Proteomes" id="UP000230423">
    <property type="component" value="Unassembled WGS sequence"/>
</dbReference>
<comment type="function">
    <text evidence="7">UTP--glucose-1-phosphate uridylyltransferase catalyzing the conversion of glucose-1-phosphate into UDP-glucose, a crucial precursor for the production of glycogen.</text>
</comment>
<dbReference type="PANTHER" id="PTHR43511">
    <property type="match status" value="1"/>
</dbReference>
<comment type="similarity">
    <text evidence="1">Belongs to the UDPGP type 1 family.</text>
</comment>
<protein>
    <recommendedName>
        <fullName evidence="4">UTP--glucose-1-phosphate uridylyltransferase</fullName>
        <ecNumber evidence="3">2.7.7.9</ecNumber>
    </recommendedName>
</protein>
<dbReference type="UniPathway" id="UPA00164"/>
<dbReference type="InterPro" id="IPR002618">
    <property type="entry name" value="UDPGP_fam"/>
</dbReference>
<dbReference type="GO" id="GO:0005978">
    <property type="term" value="P:glycogen biosynthetic process"/>
    <property type="evidence" value="ECO:0007669"/>
    <property type="project" value="UniProtKB-UniPathway"/>
</dbReference>
<keyword evidence="5 9" id="KW-0808">Transferase</keyword>
<accession>A0A2G9UQE4</accession>
<dbReference type="OrthoDB" id="932129at2759"/>
<dbReference type="EC" id="2.7.7.9" evidence="3"/>
<keyword evidence="10" id="KW-1185">Reference proteome</keyword>
<evidence type="ECO:0000313" key="10">
    <source>
        <dbReference type="Proteomes" id="UP000230423"/>
    </source>
</evidence>
<dbReference type="GO" id="GO:0006011">
    <property type="term" value="P:UDP-alpha-D-glucose metabolic process"/>
    <property type="evidence" value="ECO:0007669"/>
    <property type="project" value="InterPro"/>
</dbReference>
<dbReference type="AlphaFoldDB" id="A0A2G9UQE4"/>
<reference evidence="9 10" key="1">
    <citation type="submission" date="2015-09" db="EMBL/GenBank/DDBJ databases">
        <title>Draft genome of the parasitic nematode Teladorsagia circumcincta isolate WARC Sus (inbred).</title>
        <authorList>
            <person name="Mitreva M."/>
        </authorList>
    </citation>
    <scope>NUCLEOTIDE SEQUENCE [LARGE SCALE GENOMIC DNA]</scope>
    <source>
        <strain evidence="9 10">S</strain>
    </source>
</reference>
<evidence type="ECO:0000256" key="3">
    <source>
        <dbReference type="ARBA" id="ARBA00012415"/>
    </source>
</evidence>
<dbReference type="EMBL" id="KZ345663">
    <property type="protein sequence ID" value="PIO72491.1"/>
    <property type="molecule type" value="Genomic_DNA"/>
</dbReference>
<evidence type="ECO:0000256" key="1">
    <source>
        <dbReference type="ARBA" id="ARBA00010401"/>
    </source>
</evidence>
<dbReference type="Gene3D" id="2.160.10.10">
    <property type="entry name" value="Hexapeptide repeat proteins"/>
    <property type="match status" value="1"/>
</dbReference>
<keyword evidence="6 9" id="KW-0548">Nucleotidyltransferase</keyword>
<evidence type="ECO:0000256" key="6">
    <source>
        <dbReference type="ARBA" id="ARBA00022695"/>
    </source>
</evidence>
<evidence type="ECO:0000256" key="7">
    <source>
        <dbReference type="ARBA" id="ARBA00023579"/>
    </source>
</evidence>
<evidence type="ECO:0000256" key="5">
    <source>
        <dbReference type="ARBA" id="ARBA00022679"/>
    </source>
</evidence>
<evidence type="ECO:0000256" key="8">
    <source>
        <dbReference type="ARBA" id="ARBA00047432"/>
    </source>
</evidence>
<evidence type="ECO:0000313" key="9">
    <source>
        <dbReference type="EMBL" id="PIO72491.1"/>
    </source>
</evidence>
<proteinExistence type="inferred from homology"/>
<organism evidence="9 10">
    <name type="scientific">Teladorsagia circumcincta</name>
    <name type="common">Brown stomach worm</name>
    <name type="synonym">Ostertagia circumcincta</name>
    <dbReference type="NCBI Taxonomy" id="45464"/>
    <lineage>
        <taxon>Eukaryota</taxon>
        <taxon>Metazoa</taxon>
        <taxon>Ecdysozoa</taxon>
        <taxon>Nematoda</taxon>
        <taxon>Chromadorea</taxon>
        <taxon>Rhabditida</taxon>
        <taxon>Rhabditina</taxon>
        <taxon>Rhabditomorpha</taxon>
        <taxon>Strongyloidea</taxon>
        <taxon>Trichostrongylidae</taxon>
        <taxon>Teladorsagia</taxon>
    </lineage>
</organism>
<dbReference type="InterPro" id="IPR016267">
    <property type="entry name" value="UDPGP_trans"/>
</dbReference>
<comment type="subunit">
    <text evidence="2">Homooctamer.</text>
</comment>
<dbReference type="Pfam" id="PF01704">
    <property type="entry name" value="UDPGP"/>
    <property type="match status" value="2"/>
</dbReference>
<evidence type="ECO:0000256" key="4">
    <source>
        <dbReference type="ARBA" id="ARBA00019048"/>
    </source>
</evidence>
<dbReference type="FunFam" id="2.160.10.10:FF:000001">
    <property type="entry name" value="UTP--glucose-1-phosphate uridylyltransferase"/>
    <property type="match status" value="1"/>
</dbReference>
<gene>
    <name evidence="9" type="ORF">TELCIR_05580</name>
</gene>
<sequence length="219" mass="24850">MALTKSEWYPPGHGNIFQSLEMTGFLDELLKQGRDIMLVSNIDNTGATLDLKIAQFACDEDVEYIMECTEKTENDIKDLNGRSVIQLETSIGGCIKNFPRAYCVHVNRRRFLPVKKVDDLLAISSNLYTLNDAFTLQFTRNRPAPIVELGSSFQRVDDFHARFDDYPDMQDLDSLKVEGDVRFERDVVLKGDVTIVNKTTKQQVISAGSVLDNEQVVYE</sequence>
<evidence type="ECO:0000256" key="2">
    <source>
        <dbReference type="ARBA" id="ARBA00011823"/>
    </source>
</evidence>
<name>A0A2G9UQE4_TELCI</name>
<dbReference type="GO" id="GO:0003983">
    <property type="term" value="F:UTP:glucose-1-phosphate uridylyltransferase activity"/>
    <property type="evidence" value="ECO:0007669"/>
    <property type="project" value="UniProtKB-EC"/>
</dbReference>
<comment type="catalytic activity">
    <reaction evidence="8">
        <text>alpha-D-glucose 1-phosphate + UTP + H(+) = UDP-alpha-D-glucose + diphosphate</text>
        <dbReference type="Rhea" id="RHEA:19889"/>
        <dbReference type="ChEBI" id="CHEBI:15378"/>
        <dbReference type="ChEBI" id="CHEBI:33019"/>
        <dbReference type="ChEBI" id="CHEBI:46398"/>
        <dbReference type="ChEBI" id="CHEBI:58601"/>
        <dbReference type="ChEBI" id="CHEBI:58885"/>
        <dbReference type="EC" id="2.7.7.9"/>
    </reaction>
    <physiologicalReaction direction="left-to-right" evidence="8">
        <dbReference type="Rhea" id="RHEA:19890"/>
    </physiologicalReaction>
</comment>